<accession>A0A2V5JZT1</accession>
<evidence type="ECO:0000313" key="4">
    <source>
        <dbReference type="EMBL" id="PYI50854.1"/>
    </source>
</evidence>
<evidence type="ECO:0000313" key="5">
    <source>
        <dbReference type="Proteomes" id="UP000247476"/>
    </source>
</evidence>
<dbReference type="RefSeq" id="WP_110843315.1">
    <property type="nucleotide sequence ID" value="NZ_QJVJ01000016.1"/>
</dbReference>
<dbReference type="Gene3D" id="3.30.1330.120">
    <property type="entry name" value="2-methylcitrate dehydratase PrpD"/>
    <property type="match status" value="1"/>
</dbReference>
<dbReference type="AlphaFoldDB" id="A0A2V5JZT1"/>
<dbReference type="InterPro" id="IPR005656">
    <property type="entry name" value="MmgE_PrpD"/>
</dbReference>
<dbReference type="InterPro" id="IPR042183">
    <property type="entry name" value="MmgE/PrpD_sf_1"/>
</dbReference>
<proteinExistence type="inferred from homology"/>
<dbReference type="GO" id="GO:0016829">
    <property type="term" value="F:lyase activity"/>
    <property type="evidence" value="ECO:0007669"/>
    <property type="project" value="InterPro"/>
</dbReference>
<dbReference type="Pfam" id="PF03972">
    <property type="entry name" value="MmgE_PrpD_N"/>
    <property type="match status" value="1"/>
</dbReference>
<comment type="caution">
    <text evidence="4">The sequence shown here is derived from an EMBL/GenBank/DDBJ whole genome shotgun (WGS) entry which is preliminary data.</text>
</comment>
<feature type="domain" description="MmgE/PrpD N-terminal" evidence="2">
    <location>
        <begin position="24"/>
        <end position="245"/>
    </location>
</feature>
<dbReference type="SUPFAM" id="SSF103378">
    <property type="entry name" value="2-methylcitrate dehydratase PrpD"/>
    <property type="match status" value="1"/>
</dbReference>
<sequence>MSAGSLTRGLAERIVRSEPLKDAGVAEAVRAAVLDWIASALAAASDTGAGMLLRALGIGSEGRNTGVSSVLGFRCRASAPDAALINGYLSHALDYDDVHESIRGHPSAVLMSALLAEAEERGSSGAELMAAYAVGAETMCRVGLALGNRHYEAGWHSTATLGTLGAAAACARLANLDVDATIRALGLAGTQSGGLRVHFGSPVKPLHAGIAARAGLFAARLAATGFSGAAEPLDGPIGFLSLFGGEGARPERIAEAWGQPWQIVEPGLWFKPYPCCSAAHHAADAALAIRSAREFAAEDVVRAEVVYPPGGDAALVVREPKTGAEGRFSAEYVVAAALSDGELGIGTFSERPIRADLAALAAKVSRRYDADLAPAPNAMPKGRFTVLRVELADGTTLTERVDCPRGSPGRPLSKEERAAKFADAARRMPDAWRRLPDKISRLERIENLSNFIPDI</sequence>
<protein>
    <recommendedName>
        <fullName evidence="6">MmgE/PrpD family protein</fullName>
    </recommendedName>
</protein>
<organism evidence="4 5">
    <name type="scientific">Paenibacillus flagellatus</name>
    <dbReference type="NCBI Taxonomy" id="2211139"/>
    <lineage>
        <taxon>Bacteria</taxon>
        <taxon>Bacillati</taxon>
        <taxon>Bacillota</taxon>
        <taxon>Bacilli</taxon>
        <taxon>Bacillales</taxon>
        <taxon>Paenibacillaceae</taxon>
        <taxon>Paenibacillus</taxon>
    </lineage>
</organism>
<dbReference type="OrthoDB" id="9795089at2"/>
<dbReference type="InterPro" id="IPR045337">
    <property type="entry name" value="MmgE_PrpD_C"/>
</dbReference>
<evidence type="ECO:0000259" key="2">
    <source>
        <dbReference type="Pfam" id="PF03972"/>
    </source>
</evidence>
<dbReference type="PANTHER" id="PTHR16943:SF8">
    <property type="entry name" value="2-METHYLCITRATE DEHYDRATASE"/>
    <property type="match status" value="1"/>
</dbReference>
<dbReference type="Proteomes" id="UP000247476">
    <property type="component" value="Unassembled WGS sequence"/>
</dbReference>
<keyword evidence="5" id="KW-1185">Reference proteome</keyword>
<evidence type="ECO:0008006" key="6">
    <source>
        <dbReference type="Google" id="ProtNLM"/>
    </source>
</evidence>
<comment type="similarity">
    <text evidence="1">Belongs to the PrpD family.</text>
</comment>
<gene>
    <name evidence="4" type="ORF">DLM86_27695</name>
</gene>
<dbReference type="EMBL" id="QJVJ01000016">
    <property type="protein sequence ID" value="PYI50854.1"/>
    <property type="molecule type" value="Genomic_DNA"/>
</dbReference>
<dbReference type="Pfam" id="PF19305">
    <property type="entry name" value="MmgE_PrpD_C"/>
    <property type="match status" value="1"/>
</dbReference>
<dbReference type="Gene3D" id="1.10.4100.10">
    <property type="entry name" value="2-methylcitrate dehydratase PrpD"/>
    <property type="match status" value="1"/>
</dbReference>
<name>A0A2V5JZT1_9BACL</name>
<dbReference type="PANTHER" id="PTHR16943">
    <property type="entry name" value="2-METHYLCITRATE DEHYDRATASE-RELATED"/>
    <property type="match status" value="1"/>
</dbReference>
<feature type="domain" description="MmgE/PrpD C-terminal" evidence="3">
    <location>
        <begin position="273"/>
        <end position="430"/>
    </location>
</feature>
<dbReference type="InterPro" id="IPR036148">
    <property type="entry name" value="MmgE/PrpD_sf"/>
</dbReference>
<evidence type="ECO:0000256" key="1">
    <source>
        <dbReference type="ARBA" id="ARBA00006174"/>
    </source>
</evidence>
<evidence type="ECO:0000259" key="3">
    <source>
        <dbReference type="Pfam" id="PF19305"/>
    </source>
</evidence>
<dbReference type="InterPro" id="IPR045336">
    <property type="entry name" value="MmgE_PrpD_N"/>
</dbReference>
<reference evidence="4 5" key="1">
    <citation type="submission" date="2018-05" db="EMBL/GenBank/DDBJ databases">
        <title>Paenibacillus flagellatus sp. nov., isolated from selenium mineral soil.</title>
        <authorList>
            <person name="Dai X."/>
        </authorList>
    </citation>
    <scope>NUCLEOTIDE SEQUENCE [LARGE SCALE GENOMIC DNA]</scope>
    <source>
        <strain evidence="4 5">DXL2</strain>
    </source>
</reference>
<dbReference type="InterPro" id="IPR042188">
    <property type="entry name" value="MmgE/PrpD_sf_2"/>
</dbReference>